<comment type="cofactor">
    <cofactor evidence="1">
        <name>pantetheine 4'-phosphate</name>
        <dbReference type="ChEBI" id="CHEBI:47942"/>
    </cofactor>
</comment>
<dbReference type="HOGENOM" id="CLU_000022_11_6_4"/>
<dbReference type="GO" id="GO:0009366">
    <property type="term" value="C:enterobactin synthetase complex"/>
    <property type="evidence" value="ECO:0007669"/>
    <property type="project" value="TreeGrafter"/>
</dbReference>
<keyword evidence="4" id="KW-0597">Phosphoprotein</keyword>
<evidence type="ECO:0000313" key="7">
    <source>
        <dbReference type="EMBL" id="CDG83682.1"/>
    </source>
</evidence>
<protein>
    <submittedName>
        <fullName evidence="7">NRPS III</fullName>
    </submittedName>
</protein>
<dbReference type="SUPFAM" id="SSF51735">
    <property type="entry name" value="NAD(P)-binding Rossmann-fold domains"/>
    <property type="match status" value="1"/>
</dbReference>
<dbReference type="CDD" id="cd17646">
    <property type="entry name" value="A_NRPS_AB3403-like"/>
    <property type="match status" value="1"/>
</dbReference>
<comment type="similarity">
    <text evidence="2">Belongs to the ATP-dependent AMP-binding enzyme family.</text>
</comment>
<dbReference type="InterPro" id="IPR013120">
    <property type="entry name" value="FAR_NAD-bd"/>
</dbReference>
<dbReference type="InterPro" id="IPR023213">
    <property type="entry name" value="CAT-like_dom_sf"/>
</dbReference>
<dbReference type="Gene3D" id="3.30.300.30">
    <property type="match status" value="2"/>
</dbReference>
<dbReference type="FunFam" id="3.40.50.980:FF:000002">
    <property type="entry name" value="Enterobactin synthetase component F"/>
    <property type="match status" value="1"/>
</dbReference>
<dbReference type="InterPro" id="IPR010080">
    <property type="entry name" value="Thioester_reductase-like_dom"/>
</dbReference>
<dbReference type="InterPro" id="IPR036291">
    <property type="entry name" value="NAD(P)-bd_dom_sf"/>
</dbReference>
<keyword evidence="8" id="KW-1185">Reference proteome</keyword>
<dbReference type="Gene3D" id="2.30.38.10">
    <property type="entry name" value="Luciferase, Domain 3"/>
    <property type="match status" value="2"/>
</dbReference>
<accession>W0V8T1</accession>
<dbReference type="CDD" id="cd19540">
    <property type="entry name" value="LCL_NRPS-like"/>
    <property type="match status" value="1"/>
</dbReference>
<name>W0V8T1_9BURK</name>
<dbReference type="FunFam" id="3.40.50.12780:FF:000012">
    <property type="entry name" value="Non-ribosomal peptide synthetase"/>
    <property type="match status" value="2"/>
</dbReference>
<dbReference type="Gene3D" id="3.40.50.720">
    <property type="entry name" value="NAD(P)-binding Rossmann-like Domain"/>
    <property type="match status" value="1"/>
</dbReference>
<dbReference type="PROSITE" id="PS00455">
    <property type="entry name" value="AMP_BINDING"/>
    <property type="match status" value="2"/>
</dbReference>
<dbReference type="Gene3D" id="3.30.559.10">
    <property type="entry name" value="Chloramphenicol acetyltransferase-like domain"/>
    <property type="match status" value="2"/>
</dbReference>
<dbReference type="GO" id="GO:0043041">
    <property type="term" value="P:amino acid activation for nonribosomal peptide biosynthetic process"/>
    <property type="evidence" value="ECO:0007669"/>
    <property type="project" value="TreeGrafter"/>
</dbReference>
<dbReference type="InterPro" id="IPR009081">
    <property type="entry name" value="PP-bd_ACP"/>
</dbReference>
<dbReference type="FunFam" id="2.30.38.10:FF:000001">
    <property type="entry name" value="Non-ribosomal peptide synthetase PvdI"/>
    <property type="match status" value="2"/>
</dbReference>
<feature type="domain" description="Carrier" evidence="6">
    <location>
        <begin position="959"/>
        <end position="1034"/>
    </location>
</feature>
<dbReference type="PANTHER" id="PTHR45527:SF1">
    <property type="entry name" value="FATTY ACID SYNTHASE"/>
    <property type="match status" value="1"/>
</dbReference>
<dbReference type="InterPro" id="IPR001242">
    <property type="entry name" value="Condensation_dom"/>
</dbReference>
<dbReference type="GO" id="GO:0009239">
    <property type="term" value="P:enterobactin biosynthetic process"/>
    <property type="evidence" value="ECO:0007669"/>
    <property type="project" value="TreeGrafter"/>
</dbReference>
<evidence type="ECO:0000259" key="6">
    <source>
        <dbReference type="PROSITE" id="PS50075"/>
    </source>
</evidence>
<proteinExistence type="inferred from homology"/>
<dbReference type="FunFam" id="1.10.1200.10:FF:000005">
    <property type="entry name" value="Nonribosomal peptide synthetase 1"/>
    <property type="match status" value="1"/>
</dbReference>
<dbReference type="Gene3D" id="3.40.50.980">
    <property type="match status" value="4"/>
</dbReference>
<gene>
    <name evidence="7" type="primary">dhbF</name>
    <name evidence="7" type="ORF">GJA_3056</name>
</gene>
<sequence length="2491" mass="268408">MSMWLGARFASPDTNFNLAEALDISGDIDPQRFLAALRAVANETEAPRLRFGDDGSGPRQWLTDTYDGEIPYLDFSAEADPDGAADAWMQADFLRSQELDGGRLWLSALLRTGPHNYTWYHRCHHIALDGYGASLLARRVAELYTALCEQRPAADSTLAPLAALIEDDNAYQASGRNARDRQYWIERFSDKPDPFSLAGQRAPSGGLLRQTAYLPAAQVEALSALGRELGATLPQVLTAVIAAYLYRVTGNPDMVLGMPLTARHNERMRRVPAMVANAMPLRLAIGGALPLAELIGEVGRQMRQVMRHQAYRYEQLRADLNLLGNQRQLFTTVVNIEAFDYDFRFAGQLATPRNMSNGTAEDLGIFLYERGNGQDLQIDFDANPALYTAATLAGHQARLLGFIGALLADPAQRVGQVALLRDDERQRLLHGWNDTAAAVPATTLTALLERRAGASADAVALRCEGRQFTYAELHRRANQLARLLLARGAGPGAIVAIAVPRSLDLMVALLATLKTGAAYLPLDPDYPPERLAFMLADAAPVCLLASGAPATQLEGQLADHASLLLRLDTAAAGAALDAAGDAPLSDAERGAVLVPLHPAYLIYTSGSTGTPKGVLVSHQAIVNRLLWMQHRYGLQADDRVLQKTPSSFDVSVWEFFWPLIDGATLVMAKPGGHKDAHYLAGLIAAESITTLHFVPSMLELFLLEPDAVACTSLRRVICSGEALAPALQAQFRQRLTCELHNLYGPTEAAVDVTSWQCQDGAGEERVPIGFPIWNTQLYVLDDALQPVPAGVGGELYLAGTGLAQGYLRRPLLSAERFIANPHGAPGSRMYRSGDLACWRADGSLDYLGRADQQLKLRGFRIEPGEIEALLLGHPDVAQAAVIAREDTPGERRLVAYLVGHPGSDPAPAELRALLAAALPEYMVPSSFVNLPALPLGPSGKLDRKALPAPERQAATQYSAPRTPTERILATMWAEALHLERVGVDDNFFELGGHSLMIIQLMSMIRQHFLIDLPVDTLFQVSTIAGLAALLDQDAAALPGVIPMPRPQHIPLSFAQNRLWLMNQLEDGNPAYNMPLALRLTGPLERDALRAALGDLVQRHESLRTIYPTAAGVPHQLVLDGAQAQPLLLTTSSSEDQLAPLLRNAAVHRFRLEREAPLRATLFQLEEDEHVLLLLTHHIAGDGASLLPLARDLSLAYDARCQSRAPDWAPLPVQYADYTLWQNALLGSEDDPASLAARQSAFWQETLRGLPEQLALPADHPRPATPSYRGGVVPLRINRQLHAQLLQVASDGQASLFMVLQALLAALLSRLGAGSDIAIGTPVGGRSDHALDGLIGCFVNTLVLRTDTSGRPGLRTLLSRVRANNLAAYAHQELPFDRLVDLLRPQRSRASHPLFQVMLGFQNSSRASFSMAGVAVTPQPVTVDTAKFDLSFILTEQRDSDGLPAGIGGGIQYSSDLFEQSTVEAIAGRLLRLLEEACAAPDAALADIDLLQARERQRLLGDNGGLARMLEPLSLAQMVERHALGAPEATALVTEHGDVSYQMLNLRANRLAHLLRRRGVRPGSLVATVLPRSFNLVLAHLAIVKAGAAYLPIDPHHMAARIPFVLRQAAPHTVLSSVELAQQHGLQDAPGTLLLDDDHNVAIMALQPDYNPGLPVHPQDAAYLIYTSGSSGVPKGVLVPHAGLSSLGASMSETFGLNPSARVLQFSSCGFDASIMDQLMAFHSGAALVLPDAASQQPLGDELVQLLQRHAISHALIPPAALATLPPAELPLLRTLVVGGDSCPPALVQRWSRGRRMFNAYGPTEITICASISAPMQLAGPASIGRPVWNTRLYVLDEQLQLLPPGVAGELYIAGAGLARGYLGQPVLSAERFVANPYGQPGSRMYRSGDLARWAADGSLDFLGRADQQVKLRGFRIEPGEIETLLLRQPGVAQAAVLLREDTPGAARLVAYLVPAEDGAELPVAQLRDSLVRVLPDYMVPAVFVTLAALPLNQSGKLDRRALPAPPQQRQAAIAYAAPQGATEQALAQIWSEALQVGQVGRHDNFFELGGHSLLAIQLGMRIREQLHADFPHAGIYSHPELAELATLVDGLRAGVAAKVRPDLARDLLLPRHIQPQAASAPLQPQRVFLTGASGFVGSHLLAALLRDSAASVVCHVRGDSPQAARERLRASMATRQLEALWDDSRIEVLAGDLGAPGLGLSEADAEAIRERCDAIYHCAAQVDFLHPYASLKPANVDSLVTLLDWTARGRPKSLHYVSTLAVIDPGNGASVTERSPLAVSDGLADGYSQSKWVADTLAREAQARGLPVTIYRLGAVTGDHDHALCNAADLIWRVARLYADLGAIPDMDLPLNLTPVDDVARAILGLAGHAAARGQVYHLMGQQRLRVGDIAPVFARLGVALEALPLEPWLQRARARLVETGQRDLAAVLAILDQYDTAATPPDVSGDATQTQLEALGVPIRPVDRELLERYFINLGIRRATPAAIDATAGA</sequence>
<evidence type="ECO:0000313" key="8">
    <source>
        <dbReference type="Proteomes" id="UP000027604"/>
    </source>
</evidence>
<evidence type="ECO:0000256" key="4">
    <source>
        <dbReference type="ARBA" id="ARBA00022553"/>
    </source>
</evidence>
<dbReference type="SUPFAM" id="SSF56801">
    <property type="entry name" value="Acetyl-CoA synthetase-like"/>
    <property type="match status" value="2"/>
</dbReference>
<dbReference type="NCBIfam" id="TIGR01733">
    <property type="entry name" value="AA-adenyl-dom"/>
    <property type="match status" value="2"/>
</dbReference>
<dbReference type="PANTHER" id="PTHR45527">
    <property type="entry name" value="NONRIBOSOMAL PEPTIDE SYNTHETASE"/>
    <property type="match status" value="1"/>
</dbReference>
<dbReference type="Pfam" id="PF00550">
    <property type="entry name" value="PP-binding"/>
    <property type="match status" value="2"/>
</dbReference>
<dbReference type="InterPro" id="IPR020845">
    <property type="entry name" value="AMP-binding_CS"/>
</dbReference>
<dbReference type="GO" id="GO:0005829">
    <property type="term" value="C:cytosol"/>
    <property type="evidence" value="ECO:0007669"/>
    <property type="project" value="TreeGrafter"/>
</dbReference>
<keyword evidence="5" id="KW-0436">Ligase</keyword>
<dbReference type="eggNOG" id="COG1020">
    <property type="taxonomic scope" value="Bacteria"/>
</dbReference>
<dbReference type="InterPro" id="IPR000873">
    <property type="entry name" value="AMP-dep_synth/lig_dom"/>
</dbReference>
<dbReference type="SUPFAM" id="SSF52777">
    <property type="entry name" value="CoA-dependent acyltransferases"/>
    <property type="match status" value="4"/>
</dbReference>
<dbReference type="NCBIfam" id="TIGR01746">
    <property type="entry name" value="Thioester-redct"/>
    <property type="match status" value="1"/>
</dbReference>
<dbReference type="STRING" id="1349767.GJA_3056"/>
<dbReference type="FunFam" id="3.40.50.980:FF:000001">
    <property type="entry name" value="Non-ribosomal peptide synthetase"/>
    <property type="match status" value="2"/>
</dbReference>
<dbReference type="Pfam" id="PF00501">
    <property type="entry name" value="AMP-binding"/>
    <property type="match status" value="2"/>
</dbReference>
<evidence type="ECO:0000256" key="3">
    <source>
        <dbReference type="ARBA" id="ARBA00022450"/>
    </source>
</evidence>
<organism evidence="7 8">
    <name type="scientific">Janthinobacterium agaricidamnosum NBRC 102515 = DSM 9628</name>
    <dbReference type="NCBI Taxonomy" id="1349767"/>
    <lineage>
        <taxon>Bacteria</taxon>
        <taxon>Pseudomonadati</taxon>
        <taxon>Pseudomonadota</taxon>
        <taxon>Betaproteobacteria</taxon>
        <taxon>Burkholderiales</taxon>
        <taxon>Oxalobacteraceae</taxon>
        <taxon>Janthinobacterium</taxon>
    </lineage>
</organism>
<dbReference type="FunFam" id="1.10.1200.10:FF:000016">
    <property type="entry name" value="Non-ribosomal peptide synthase"/>
    <property type="match status" value="1"/>
</dbReference>
<dbReference type="KEGG" id="jag:GJA_3056"/>
<dbReference type="Gene3D" id="3.30.559.30">
    <property type="entry name" value="Nonribosomal peptide synthetase, condensation domain"/>
    <property type="match status" value="3"/>
</dbReference>
<dbReference type="PROSITE" id="PS50075">
    <property type="entry name" value="CARRIER"/>
    <property type="match status" value="2"/>
</dbReference>
<dbReference type="GO" id="GO:0031177">
    <property type="term" value="F:phosphopantetheine binding"/>
    <property type="evidence" value="ECO:0007669"/>
    <property type="project" value="InterPro"/>
</dbReference>
<dbReference type="Pfam" id="PF07993">
    <property type="entry name" value="NAD_binding_4"/>
    <property type="match status" value="1"/>
</dbReference>
<dbReference type="GO" id="GO:0072330">
    <property type="term" value="P:monocarboxylic acid biosynthetic process"/>
    <property type="evidence" value="ECO:0007669"/>
    <property type="project" value="UniProtKB-ARBA"/>
</dbReference>
<evidence type="ECO:0000256" key="1">
    <source>
        <dbReference type="ARBA" id="ARBA00001957"/>
    </source>
</evidence>
<dbReference type="SUPFAM" id="SSF47336">
    <property type="entry name" value="ACP-like"/>
    <property type="match status" value="2"/>
</dbReference>
<dbReference type="Gene3D" id="1.10.1200.10">
    <property type="entry name" value="ACP-like"/>
    <property type="match status" value="2"/>
</dbReference>
<dbReference type="CDD" id="cd05235">
    <property type="entry name" value="SDR_e1"/>
    <property type="match status" value="1"/>
</dbReference>
<dbReference type="EMBL" id="HG322949">
    <property type="protein sequence ID" value="CDG83682.1"/>
    <property type="molecule type" value="Genomic_DNA"/>
</dbReference>
<feature type="domain" description="Carrier" evidence="6">
    <location>
        <begin position="2017"/>
        <end position="2092"/>
    </location>
</feature>
<dbReference type="PATRIC" id="fig|1349767.4.peg.4761"/>
<dbReference type="InterPro" id="IPR036736">
    <property type="entry name" value="ACP-like_sf"/>
</dbReference>
<dbReference type="InterPro" id="IPR010071">
    <property type="entry name" value="AA_adenyl_dom"/>
</dbReference>
<evidence type="ECO:0000256" key="2">
    <source>
        <dbReference type="ARBA" id="ARBA00006432"/>
    </source>
</evidence>
<dbReference type="InterPro" id="IPR006162">
    <property type="entry name" value="Ppantetheine_attach_site"/>
</dbReference>
<keyword evidence="3" id="KW-0596">Phosphopantetheine</keyword>
<dbReference type="PROSITE" id="PS00012">
    <property type="entry name" value="PHOSPHOPANTETHEINE"/>
    <property type="match status" value="1"/>
</dbReference>
<dbReference type="Proteomes" id="UP000027604">
    <property type="component" value="Chromosome I"/>
</dbReference>
<dbReference type="FunFam" id="3.30.300.30:FF:000010">
    <property type="entry name" value="Enterobactin synthetase component F"/>
    <property type="match status" value="2"/>
</dbReference>
<reference evidence="7 8" key="1">
    <citation type="journal article" date="2015" name="Genome Announc.">
        <title>Genome Sequence of Mushroom Soft-Rot Pathogen Janthinobacterium agaricidamnosum.</title>
        <authorList>
            <person name="Graupner K."/>
            <person name="Lackner G."/>
            <person name="Hertweck C."/>
        </authorList>
    </citation>
    <scope>NUCLEOTIDE SEQUENCE [LARGE SCALE GENOMIC DNA]</scope>
    <source>
        <strain evidence="8">NBRC 102515 / DSM 9628</strain>
    </source>
</reference>
<dbReference type="SMART" id="SM00823">
    <property type="entry name" value="PKS_PP"/>
    <property type="match status" value="2"/>
</dbReference>
<dbReference type="InterPro" id="IPR025110">
    <property type="entry name" value="AMP-bd_C"/>
</dbReference>
<dbReference type="InterPro" id="IPR020806">
    <property type="entry name" value="PKS_PP-bd"/>
</dbReference>
<evidence type="ECO:0000256" key="5">
    <source>
        <dbReference type="ARBA" id="ARBA00022598"/>
    </source>
</evidence>
<dbReference type="GO" id="GO:0047527">
    <property type="term" value="F:2,3-dihydroxybenzoate-serine ligase activity"/>
    <property type="evidence" value="ECO:0007669"/>
    <property type="project" value="TreeGrafter"/>
</dbReference>
<dbReference type="Pfam" id="PF13193">
    <property type="entry name" value="AMP-binding_C"/>
    <property type="match status" value="2"/>
</dbReference>
<dbReference type="InterPro" id="IPR045851">
    <property type="entry name" value="AMP-bd_C_sf"/>
</dbReference>
<dbReference type="Pfam" id="PF00668">
    <property type="entry name" value="Condensation"/>
    <property type="match status" value="2"/>
</dbReference>